<dbReference type="VEuPathDB" id="TrichDB:TVAGG3_0988710"/>
<dbReference type="KEGG" id="tva:75681616"/>
<proteinExistence type="predicted"/>
<evidence type="ECO:0000313" key="1">
    <source>
        <dbReference type="EMBL" id="EAY06328.1"/>
    </source>
</evidence>
<dbReference type="InParanoid" id="A2ELY9"/>
<dbReference type="VEuPathDB" id="TrichDB:TVAG_065850"/>
<dbReference type="Proteomes" id="UP000001542">
    <property type="component" value="Unassembled WGS sequence"/>
</dbReference>
<dbReference type="AlphaFoldDB" id="A2ELY9"/>
<reference evidence="1" key="1">
    <citation type="submission" date="2006-10" db="EMBL/GenBank/DDBJ databases">
        <authorList>
            <person name="Amadeo P."/>
            <person name="Zhao Q."/>
            <person name="Wortman J."/>
            <person name="Fraser-Liggett C."/>
            <person name="Carlton J."/>
        </authorList>
    </citation>
    <scope>NUCLEOTIDE SEQUENCE</scope>
    <source>
        <strain evidence="1">G3</strain>
    </source>
</reference>
<keyword evidence="2" id="KW-1185">Reference proteome</keyword>
<organism evidence="1 2">
    <name type="scientific">Trichomonas vaginalis (strain ATCC PRA-98 / G3)</name>
    <dbReference type="NCBI Taxonomy" id="412133"/>
    <lineage>
        <taxon>Eukaryota</taxon>
        <taxon>Metamonada</taxon>
        <taxon>Parabasalia</taxon>
        <taxon>Trichomonadida</taxon>
        <taxon>Trichomonadidae</taxon>
        <taxon>Trichomonas</taxon>
    </lineage>
</organism>
<sequence length="203" mass="23712">MHYNLGAEQFLFSQLTKDSSEFNFWIPGEVAEHFLERAKNPCKISQELFNKYVTASPGYRYHIRKAIFYSYMGLNYETDRKNKKQMEQLEAFNQAVAMVVARHMTVIDTLGHKFAYITDINDVKMVEGWKDLFDIMGSDYSHFRKGKFHKLGEILTSMYGCLNSEIRDGKYPDTGLQIPSPQEFLDFMNNEKTEQKPPDEDTL</sequence>
<reference evidence="1" key="2">
    <citation type="journal article" date="2007" name="Science">
        <title>Draft genome sequence of the sexually transmitted pathogen Trichomonas vaginalis.</title>
        <authorList>
            <person name="Carlton J.M."/>
            <person name="Hirt R.P."/>
            <person name="Silva J.C."/>
            <person name="Delcher A.L."/>
            <person name="Schatz M."/>
            <person name="Zhao Q."/>
            <person name="Wortman J.R."/>
            <person name="Bidwell S.L."/>
            <person name="Alsmark U.C.M."/>
            <person name="Besteiro S."/>
            <person name="Sicheritz-Ponten T."/>
            <person name="Noel C.J."/>
            <person name="Dacks J.B."/>
            <person name="Foster P.G."/>
            <person name="Simillion C."/>
            <person name="Van de Peer Y."/>
            <person name="Miranda-Saavedra D."/>
            <person name="Barton G.J."/>
            <person name="Westrop G.D."/>
            <person name="Mueller S."/>
            <person name="Dessi D."/>
            <person name="Fiori P.L."/>
            <person name="Ren Q."/>
            <person name="Paulsen I."/>
            <person name="Zhang H."/>
            <person name="Bastida-Corcuera F.D."/>
            <person name="Simoes-Barbosa A."/>
            <person name="Brown M.T."/>
            <person name="Hayes R.D."/>
            <person name="Mukherjee M."/>
            <person name="Okumura C.Y."/>
            <person name="Schneider R."/>
            <person name="Smith A.J."/>
            <person name="Vanacova S."/>
            <person name="Villalvazo M."/>
            <person name="Haas B.J."/>
            <person name="Pertea M."/>
            <person name="Feldblyum T.V."/>
            <person name="Utterback T.R."/>
            <person name="Shu C.L."/>
            <person name="Osoegawa K."/>
            <person name="de Jong P.J."/>
            <person name="Hrdy I."/>
            <person name="Horvathova L."/>
            <person name="Zubacova Z."/>
            <person name="Dolezal P."/>
            <person name="Malik S.B."/>
            <person name="Logsdon J.M. Jr."/>
            <person name="Henze K."/>
            <person name="Gupta A."/>
            <person name="Wang C.C."/>
            <person name="Dunne R.L."/>
            <person name="Upcroft J.A."/>
            <person name="Upcroft P."/>
            <person name="White O."/>
            <person name="Salzberg S.L."/>
            <person name="Tang P."/>
            <person name="Chiu C.-H."/>
            <person name="Lee Y.-S."/>
            <person name="Embley T.M."/>
            <person name="Coombs G.H."/>
            <person name="Mottram J.C."/>
            <person name="Tachezy J."/>
            <person name="Fraser-Liggett C.M."/>
            <person name="Johnson P.J."/>
        </authorList>
    </citation>
    <scope>NUCLEOTIDE SEQUENCE [LARGE SCALE GENOMIC DNA]</scope>
    <source>
        <strain evidence="1">G3</strain>
    </source>
</reference>
<accession>A2ELY9</accession>
<gene>
    <name evidence="1" type="ORF">TVAG_065850</name>
</gene>
<dbReference type="EMBL" id="DS113426">
    <property type="protein sequence ID" value="EAY06328.1"/>
    <property type="molecule type" value="Genomic_DNA"/>
</dbReference>
<evidence type="ECO:0000313" key="2">
    <source>
        <dbReference type="Proteomes" id="UP000001542"/>
    </source>
</evidence>
<protein>
    <submittedName>
        <fullName evidence="1">Uncharacterized protein</fullName>
    </submittedName>
</protein>
<name>A2ELY9_TRIV3</name>